<dbReference type="InterPro" id="IPR011990">
    <property type="entry name" value="TPR-like_helical_dom_sf"/>
</dbReference>
<dbReference type="InterPro" id="IPR033985">
    <property type="entry name" value="SusD-like_N"/>
</dbReference>
<evidence type="ECO:0008006" key="8">
    <source>
        <dbReference type="Google" id="ProtNLM"/>
    </source>
</evidence>
<organism evidence="7">
    <name type="scientific">bioreactor metagenome</name>
    <dbReference type="NCBI Taxonomy" id="1076179"/>
    <lineage>
        <taxon>unclassified sequences</taxon>
        <taxon>metagenomes</taxon>
        <taxon>ecological metagenomes</taxon>
    </lineage>
</organism>
<comment type="subcellular location">
    <subcellularLocation>
        <location evidence="1">Cell outer membrane</location>
    </subcellularLocation>
</comment>
<comment type="caution">
    <text evidence="7">The sequence shown here is derived from an EMBL/GenBank/DDBJ whole genome shotgun (WGS) entry which is preliminary data.</text>
</comment>
<evidence type="ECO:0000256" key="3">
    <source>
        <dbReference type="ARBA" id="ARBA00023136"/>
    </source>
</evidence>
<proteinExistence type="predicted"/>
<dbReference type="Pfam" id="PF14322">
    <property type="entry name" value="SusD-like_3"/>
    <property type="match status" value="1"/>
</dbReference>
<evidence type="ECO:0000256" key="4">
    <source>
        <dbReference type="ARBA" id="ARBA00023237"/>
    </source>
</evidence>
<accession>A0A644Z0H7</accession>
<dbReference type="AlphaFoldDB" id="A0A644Z0H7"/>
<protein>
    <recommendedName>
        <fullName evidence="8">SusD-like N-terminal domain-containing protein</fullName>
    </recommendedName>
</protein>
<dbReference type="SUPFAM" id="SSF48452">
    <property type="entry name" value="TPR-like"/>
    <property type="match status" value="1"/>
</dbReference>
<keyword evidence="4" id="KW-0998">Cell outer membrane</keyword>
<dbReference type="Pfam" id="PF07980">
    <property type="entry name" value="SusD_RagB"/>
    <property type="match status" value="1"/>
</dbReference>
<evidence type="ECO:0000256" key="1">
    <source>
        <dbReference type="ARBA" id="ARBA00004442"/>
    </source>
</evidence>
<name>A0A644Z0H7_9ZZZZ</name>
<evidence type="ECO:0000256" key="2">
    <source>
        <dbReference type="ARBA" id="ARBA00022729"/>
    </source>
</evidence>
<feature type="domain" description="SusD-like N-terminal" evidence="6">
    <location>
        <begin position="19"/>
        <end position="223"/>
    </location>
</feature>
<gene>
    <name evidence="7" type="ORF">SDC9_80630</name>
</gene>
<keyword evidence="3" id="KW-0472">Membrane</keyword>
<evidence type="ECO:0000259" key="5">
    <source>
        <dbReference type="Pfam" id="PF07980"/>
    </source>
</evidence>
<sequence>MKKIIIALLGIAMLVSCEDFLSKLPDNRTNLDSPSAIQELLVSAYPEGCFQSFTEVMSDNAGDKGQGRYVVEFLPNEYSYYWKDDSSDDYDTPTDYWNYCYQAIAAANQALDAIKKNGDGPEYASAKGEALAARAYSHFMLANIFGKQYNPTTAATDLAVPFVDEPEDVVFKSYVRTTVDDVYKRVEADLLQAEKLITDDTYKVPRYHFTTDALNAFFSRIYLYKADWNKVISYSSKVLGANPAEKIRDWNGKYINLEFRELWAQYSKSEEPANILLMRGYTAWASGCIVLRYSLAPNKVKELFQMEYGNPFELIIGDRITYAASDQQMAFVPKYPDRVESVAGIGRGGYPNTIIPIFTTAELLFNRAEAYVMQGEYDKALADINSYLTKTAKDYRAITEDDIIDIYTAEPGPDIAAFYPINERQKFFIWSILDLRRKEFVHEGLRWFDVKRFDIEVVHNVFDGADIKLPKGDPRRVVQIPSQAVATGLEPNPR</sequence>
<dbReference type="PROSITE" id="PS51257">
    <property type="entry name" value="PROKAR_LIPOPROTEIN"/>
    <property type="match status" value="1"/>
</dbReference>
<dbReference type="InterPro" id="IPR012944">
    <property type="entry name" value="SusD_RagB_dom"/>
</dbReference>
<evidence type="ECO:0000259" key="6">
    <source>
        <dbReference type="Pfam" id="PF14322"/>
    </source>
</evidence>
<reference evidence="7" key="1">
    <citation type="submission" date="2019-08" db="EMBL/GenBank/DDBJ databases">
        <authorList>
            <person name="Kucharzyk K."/>
            <person name="Murdoch R.W."/>
            <person name="Higgins S."/>
            <person name="Loffler F."/>
        </authorList>
    </citation>
    <scope>NUCLEOTIDE SEQUENCE</scope>
</reference>
<evidence type="ECO:0000313" key="7">
    <source>
        <dbReference type="EMBL" id="MPM34049.1"/>
    </source>
</evidence>
<dbReference type="Gene3D" id="1.25.40.390">
    <property type="match status" value="1"/>
</dbReference>
<feature type="domain" description="RagB/SusD" evidence="5">
    <location>
        <begin position="334"/>
        <end position="455"/>
    </location>
</feature>
<dbReference type="EMBL" id="VSSQ01006853">
    <property type="protein sequence ID" value="MPM34049.1"/>
    <property type="molecule type" value="Genomic_DNA"/>
</dbReference>
<keyword evidence="2" id="KW-0732">Signal</keyword>
<dbReference type="GO" id="GO:0009279">
    <property type="term" value="C:cell outer membrane"/>
    <property type="evidence" value="ECO:0007669"/>
    <property type="project" value="UniProtKB-SubCell"/>
</dbReference>